<protein>
    <recommendedName>
        <fullName evidence="4">Anti-sigma factor</fullName>
    </recommendedName>
</protein>
<evidence type="ECO:0000313" key="2">
    <source>
        <dbReference type="EMBL" id="MCT2407267.1"/>
    </source>
</evidence>
<sequence>MNKDQFQNKYNEIFQDIKEEKMDWSFEDFLQKAEGGGRDSESHDAPIVPIQKNKPSFPKWFWMAAGLILLFSVGFFINDYRTGVIEKEQFVKNEVLKQKSKFIEENNDHQEQVAVNHTDSISGAKKDSIFQENSVAEKDVMDEILPKRGRLKKEVKPRFVNNSSLNHKASKDSTGYQNSYVIVNGKRIDNVEEAINVTKYSFQIFANNVSEKLAQPTVVDDDY</sequence>
<evidence type="ECO:0008006" key="4">
    <source>
        <dbReference type="Google" id="ProtNLM"/>
    </source>
</evidence>
<evidence type="ECO:0000313" key="3">
    <source>
        <dbReference type="Proteomes" id="UP001142057"/>
    </source>
</evidence>
<dbReference type="RefSeq" id="WP_259828402.1">
    <property type="nucleotide sequence ID" value="NZ_JANZQH010000003.1"/>
</dbReference>
<gene>
    <name evidence="2" type="ORF">NZD88_06900</name>
</gene>
<proteinExistence type="predicted"/>
<dbReference type="Proteomes" id="UP001142057">
    <property type="component" value="Unassembled WGS sequence"/>
</dbReference>
<feature type="transmembrane region" description="Helical" evidence="1">
    <location>
        <begin position="60"/>
        <end position="77"/>
    </location>
</feature>
<keyword evidence="1" id="KW-0472">Membrane</keyword>
<accession>A0ABT2IFB3</accession>
<keyword evidence="3" id="KW-1185">Reference proteome</keyword>
<keyword evidence="1" id="KW-0812">Transmembrane</keyword>
<name>A0ABT2IFB3_9FLAO</name>
<comment type="caution">
    <text evidence="2">The sequence shown here is derived from an EMBL/GenBank/DDBJ whole genome shotgun (WGS) entry which is preliminary data.</text>
</comment>
<reference evidence="2" key="1">
    <citation type="submission" date="2022-08" db="EMBL/GenBank/DDBJ databases">
        <title>Chryseobacterium antibioticum,isolated from the rhizosphere soil of Pyrola in Tibet.</title>
        <authorList>
            <person name="Kan Y."/>
        </authorList>
    </citation>
    <scope>NUCLEOTIDE SEQUENCE</scope>
    <source>
        <strain evidence="2">Pc2-12</strain>
    </source>
</reference>
<dbReference type="EMBL" id="JANZQH010000003">
    <property type="protein sequence ID" value="MCT2407267.1"/>
    <property type="molecule type" value="Genomic_DNA"/>
</dbReference>
<keyword evidence="1" id="KW-1133">Transmembrane helix</keyword>
<organism evidence="2 3">
    <name type="scientific">Chryseobacterium pyrolae</name>
    <dbReference type="NCBI Taxonomy" id="2987481"/>
    <lineage>
        <taxon>Bacteria</taxon>
        <taxon>Pseudomonadati</taxon>
        <taxon>Bacteroidota</taxon>
        <taxon>Flavobacteriia</taxon>
        <taxon>Flavobacteriales</taxon>
        <taxon>Weeksellaceae</taxon>
        <taxon>Chryseobacterium group</taxon>
        <taxon>Chryseobacterium</taxon>
    </lineage>
</organism>
<evidence type="ECO:0000256" key="1">
    <source>
        <dbReference type="SAM" id="Phobius"/>
    </source>
</evidence>